<dbReference type="EMBL" id="JAULSR010000001">
    <property type="protein sequence ID" value="KAK0636392.1"/>
    <property type="molecule type" value="Genomic_DNA"/>
</dbReference>
<dbReference type="PANTHER" id="PTHR33365:SF4">
    <property type="entry name" value="CYCLOCHLOROTINE BIOSYNTHESIS PROTEIN O"/>
    <property type="match status" value="1"/>
</dbReference>
<evidence type="ECO:0008006" key="11">
    <source>
        <dbReference type="Google" id="ProtNLM"/>
    </source>
</evidence>
<evidence type="ECO:0000256" key="4">
    <source>
        <dbReference type="ARBA" id="ARBA00022989"/>
    </source>
</evidence>
<name>A0AA39XLT6_9PEZI</name>
<organism evidence="9 10">
    <name type="scientific">Bombardia bombarda</name>
    <dbReference type="NCBI Taxonomy" id="252184"/>
    <lineage>
        <taxon>Eukaryota</taxon>
        <taxon>Fungi</taxon>
        <taxon>Dikarya</taxon>
        <taxon>Ascomycota</taxon>
        <taxon>Pezizomycotina</taxon>
        <taxon>Sordariomycetes</taxon>
        <taxon>Sordariomycetidae</taxon>
        <taxon>Sordariales</taxon>
        <taxon>Lasiosphaeriaceae</taxon>
        <taxon>Bombardia</taxon>
    </lineage>
</organism>
<evidence type="ECO:0000256" key="1">
    <source>
        <dbReference type="ARBA" id="ARBA00004167"/>
    </source>
</evidence>
<dbReference type="AlphaFoldDB" id="A0AA39XLT6"/>
<evidence type="ECO:0000256" key="2">
    <source>
        <dbReference type="ARBA" id="ARBA00004685"/>
    </source>
</evidence>
<evidence type="ECO:0000313" key="9">
    <source>
        <dbReference type="EMBL" id="KAK0636392.1"/>
    </source>
</evidence>
<keyword evidence="10" id="KW-1185">Reference proteome</keyword>
<evidence type="ECO:0000256" key="7">
    <source>
        <dbReference type="ARBA" id="ARBA00023180"/>
    </source>
</evidence>
<protein>
    <recommendedName>
        <fullName evidence="11">Tat pathway signal sequence protein</fullName>
    </recommendedName>
</protein>
<dbReference type="GO" id="GO:0016020">
    <property type="term" value="C:membrane"/>
    <property type="evidence" value="ECO:0007669"/>
    <property type="project" value="UniProtKB-SubCell"/>
</dbReference>
<evidence type="ECO:0000256" key="6">
    <source>
        <dbReference type="ARBA" id="ARBA00023136"/>
    </source>
</evidence>
<sequence>MNIRVQDEDLRKINRTSVPLNDEKGGYLVTLDVFHELHCLNQLREQVYREYYPDKHSKAKQLEHVDHCLDLLRQVVMCHGDVSLQTFGWRDDYRWPWPNFEVQHTCRKWEKIQEWSKENSIPSLIGPIIAHPVLGVSWRADEES</sequence>
<evidence type="ECO:0000256" key="5">
    <source>
        <dbReference type="ARBA" id="ARBA00023026"/>
    </source>
</evidence>
<dbReference type="Proteomes" id="UP001174934">
    <property type="component" value="Unassembled WGS sequence"/>
</dbReference>
<dbReference type="InterPro" id="IPR021765">
    <property type="entry name" value="UstYa-like"/>
</dbReference>
<comment type="caution">
    <text evidence="9">The sequence shown here is derived from an EMBL/GenBank/DDBJ whole genome shotgun (WGS) entry which is preliminary data.</text>
</comment>
<comment type="pathway">
    <text evidence="2">Mycotoxin biosynthesis.</text>
</comment>
<keyword evidence="3" id="KW-0812">Transmembrane</keyword>
<evidence type="ECO:0000256" key="8">
    <source>
        <dbReference type="ARBA" id="ARBA00035112"/>
    </source>
</evidence>
<evidence type="ECO:0000256" key="3">
    <source>
        <dbReference type="ARBA" id="ARBA00022692"/>
    </source>
</evidence>
<dbReference type="GO" id="GO:0043386">
    <property type="term" value="P:mycotoxin biosynthetic process"/>
    <property type="evidence" value="ECO:0007669"/>
    <property type="project" value="InterPro"/>
</dbReference>
<comment type="subcellular location">
    <subcellularLocation>
        <location evidence="1">Membrane</location>
        <topology evidence="1">Single-pass membrane protein</topology>
    </subcellularLocation>
</comment>
<accession>A0AA39XLT6</accession>
<keyword evidence="5" id="KW-0843">Virulence</keyword>
<evidence type="ECO:0000313" key="10">
    <source>
        <dbReference type="Proteomes" id="UP001174934"/>
    </source>
</evidence>
<comment type="similarity">
    <text evidence="8">Belongs to the ustYa family.</text>
</comment>
<gene>
    <name evidence="9" type="ORF">B0T17DRAFT_571227</name>
</gene>
<proteinExistence type="inferred from homology"/>
<feature type="non-terminal residue" evidence="9">
    <location>
        <position position="144"/>
    </location>
</feature>
<keyword evidence="7" id="KW-0325">Glycoprotein</keyword>
<dbReference type="PANTHER" id="PTHR33365">
    <property type="entry name" value="YALI0B05434P"/>
    <property type="match status" value="1"/>
</dbReference>
<dbReference type="Pfam" id="PF11807">
    <property type="entry name" value="UstYa"/>
    <property type="match status" value="1"/>
</dbReference>
<keyword evidence="6" id="KW-0472">Membrane</keyword>
<reference evidence="9" key="1">
    <citation type="submission" date="2023-06" db="EMBL/GenBank/DDBJ databases">
        <title>Genome-scale phylogeny and comparative genomics of the fungal order Sordariales.</title>
        <authorList>
            <consortium name="Lawrence Berkeley National Laboratory"/>
            <person name="Hensen N."/>
            <person name="Bonometti L."/>
            <person name="Westerberg I."/>
            <person name="Brannstrom I.O."/>
            <person name="Guillou S."/>
            <person name="Cros-Aarteil S."/>
            <person name="Calhoun S."/>
            <person name="Haridas S."/>
            <person name="Kuo A."/>
            <person name="Mondo S."/>
            <person name="Pangilinan J."/>
            <person name="Riley R."/>
            <person name="LaButti K."/>
            <person name="Andreopoulos B."/>
            <person name="Lipzen A."/>
            <person name="Chen C."/>
            <person name="Yanf M."/>
            <person name="Daum C."/>
            <person name="Ng V."/>
            <person name="Clum A."/>
            <person name="Steindorff A."/>
            <person name="Ohm R."/>
            <person name="Martin F."/>
            <person name="Silar P."/>
            <person name="Natvig D."/>
            <person name="Lalanne C."/>
            <person name="Gautier V."/>
            <person name="Ament-velasquez S.L."/>
            <person name="Kruys A."/>
            <person name="Hutchinson M.I."/>
            <person name="Powell A.J."/>
            <person name="Barry K."/>
            <person name="Miller A.N."/>
            <person name="Grigoriev I.V."/>
            <person name="Debuchy R."/>
            <person name="Gladieux P."/>
            <person name="Thoren M.H."/>
            <person name="Johannesson H."/>
        </authorList>
    </citation>
    <scope>NUCLEOTIDE SEQUENCE</scope>
    <source>
        <strain evidence="9">SMH3391-2</strain>
    </source>
</reference>
<keyword evidence="4" id="KW-1133">Transmembrane helix</keyword>